<sequence>MERDAPEKLVINSASRRRSLFSSRPRSAGSSTPNSPSSAPQQPPAPLGSSTVIFSEGKLGSSTHTKIPRPASTRPSIPRRPVSTSDAWQMALDEEQKEAAQGSPSPAPRSWRRPPVSDGKLQKARVPAKRRTTKPGEMRREDTASSVESPGTPVRKSDVSESDFDEKLRQHAMEQRSSEDLSQRGSGLFSKSRLGIKISETAKELVRKTSRNSLEGDSPSRTGRSPRDSWISRRLSARKSGSDQSLRQTATGSQQGVLEGSEEQLPSAGASRERPVTVAPDHRSPEKSFAWQADEDFTAGDLQVSTSPPVGIGRSNTKIDEIRALEAAVGGPVTENPQPVKRNTKLDEIRALEKETASRFTSEPVQPTENDDSTREMALENGGKSPPSWQPATTTAKRDELRAREMESLSKRALATARLDEIRERHASESRSPSPDIVRKSSKEPLKNLSSGRDGSAAAEKRSDVAVAAAANGKPPIDEAVVLENSSSEKDSRERLVEILSEGLGGDSASVVSEAKRESQDILRKLALTTNSPPLAAVDVNPIRERLRRDGSRQKKADATKGGTRPTVGFVGLKREPSVESLSDKRSSVAHSDIDPTERIIGEMQLFAPLENHSEKGSLRAPSPSPPLELDDVEETPRPAKPDPLTQPTPRVTGAFVDTPVTVKVDRHSDAPIGTVPSLNLERDAAAAGSSNAVSSTDETNSLARGRKTIGSAQKDSGLAEKSGEPSGRPASAPGRRRSRSQARARSPLLNSARPPTVKDDLLEIQKANQFDDSTLDDLADMLGKQENDDGESERQGVKSEPDVNPSETQKSQRELELEAYAKISKSLQTGLQGIRTARLGIERLEDKVSHIKPKVPEAPTAHSPHPIGKHSCTDCKEGHLPMDSSSFAYIRLPFPRLWYGRPRFRLTFAGLALFLLSLWYIAESSMCAVYCKPQVCYSGQPCDWSPNDPQWGYSIPVKLDQWLTGGVGRAFAVRTQPELSDWVADIWDAATGTDIARIDTSRLTREQKRQHRRRLLRRARPSPVRPEDRAKLEAWSAARAAKERVSATREMGYAVDDDETMSADERI</sequence>
<feature type="compositionally biased region" description="Basic and acidic residues" evidence="1">
    <location>
        <begin position="396"/>
        <end position="410"/>
    </location>
</feature>
<evidence type="ECO:0000256" key="1">
    <source>
        <dbReference type="SAM" id="MobiDB-lite"/>
    </source>
</evidence>
<feature type="compositionally biased region" description="Basic residues" evidence="1">
    <location>
        <begin position="122"/>
        <end position="133"/>
    </location>
</feature>
<keyword evidence="3" id="KW-1185">Reference proteome</keyword>
<reference evidence="2" key="1">
    <citation type="submission" date="2023-06" db="EMBL/GenBank/DDBJ databases">
        <title>Genome-scale phylogeny and comparative genomics of the fungal order Sordariales.</title>
        <authorList>
            <consortium name="Lawrence Berkeley National Laboratory"/>
            <person name="Hensen N."/>
            <person name="Bonometti L."/>
            <person name="Westerberg I."/>
            <person name="Brannstrom I.O."/>
            <person name="Guillou S."/>
            <person name="Cros-Aarteil S."/>
            <person name="Calhoun S."/>
            <person name="Haridas S."/>
            <person name="Kuo A."/>
            <person name="Mondo S."/>
            <person name="Pangilinan J."/>
            <person name="Riley R."/>
            <person name="Labutti K."/>
            <person name="Andreopoulos B."/>
            <person name="Lipzen A."/>
            <person name="Chen C."/>
            <person name="Yanf M."/>
            <person name="Daum C."/>
            <person name="Ng V."/>
            <person name="Clum A."/>
            <person name="Steindorff A."/>
            <person name="Ohm R."/>
            <person name="Martin F."/>
            <person name="Silar P."/>
            <person name="Natvig D."/>
            <person name="Lalanne C."/>
            <person name="Gautier V."/>
            <person name="Ament-Velasquez S.L."/>
            <person name="Kruys A."/>
            <person name="Hutchinson M.I."/>
            <person name="Powell A.J."/>
            <person name="Barry K."/>
            <person name="Miller A.N."/>
            <person name="Grigoriev I.V."/>
            <person name="Debuchy R."/>
            <person name="Gladieux P."/>
            <person name="Thoren M.H."/>
            <person name="Johannesson H."/>
        </authorList>
    </citation>
    <scope>NUCLEOTIDE SEQUENCE</scope>
    <source>
        <strain evidence="2">CBS 606.72</strain>
    </source>
</reference>
<feature type="compositionally biased region" description="Low complexity" evidence="1">
    <location>
        <begin position="686"/>
        <end position="696"/>
    </location>
</feature>
<accession>A0AA39XGN5</accession>
<gene>
    <name evidence="2" type="ORF">B0T14DRAFT_506504</name>
</gene>
<feature type="compositionally biased region" description="Basic and acidic residues" evidence="1">
    <location>
        <begin position="418"/>
        <end position="429"/>
    </location>
</feature>
<feature type="region of interest" description="Disordered" evidence="1">
    <location>
        <begin position="353"/>
        <end position="493"/>
    </location>
</feature>
<evidence type="ECO:0000313" key="3">
    <source>
        <dbReference type="Proteomes" id="UP001175000"/>
    </source>
</evidence>
<evidence type="ECO:0000313" key="2">
    <source>
        <dbReference type="EMBL" id="KAK0633340.1"/>
    </source>
</evidence>
<feature type="region of interest" description="Disordered" evidence="1">
    <location>
        <begin position="1011"/>
        <end position="1032"/>
    </location>
</feature>
<feature type="compositionally biased region" description="Basic residues" evidence="1">
    <location>
        <begin position="1011"/>
        <end position="1021"/>
    </location>
</feature>
<feature type="compositionally biased region" description="Basic and acidic residues" evidence="1">
    <location>
        <begin position="155"/>
        <end position="182"/>
    </location>
</feature>
<feature type="region of interest" description="Disordered" evidence="1">
    <location>
        <begin position="530"/>
        <end position="761"/>
    </location>
</feature>
<feature type="compositionally biased region" description="Basic and acidic residues" evidence="1">
    <location>
        <begin position="573"/>
        <end position="601"/>
    </location>
</feature>
<feature type="compositionally biased region" description="Basic and acidic residues" evidence="1">
    <location>
        <begin position="542"/>
        <end position="559"/>
    </location>
</feature>
<name>A0AA39XGN5_9PEZI</name>
<dbReference type="EMBL" id="JAULSU010000001">
    <property type="protein sequence ID" value="KAK0633340.1"/>
    <property type="molecule type" value="Genomic_DNA"/>
</dbReference>
<protein>
    <submittedName>
        <fullName evidence="2">Uncharacterized protein</fullName>
    </submittedName>
</protein>
<feature type="compositionally biased region" description="Low complexity" evidence="1">
    <location>
        <begin position="20"/>
        <end position="40"/>
    </location>
</feature>
<comment type="caution">
    <text evidence="2">The sequence shown here is derived from an EMBL/GenBank/DDBJ whole genome shotgun (WGS) entry which is preliminary data.</text>
</comment>
<dbReference type="AlphaFoldDB" id="A0AA39XGN5"/>
<feature type="compositionally biased region" description="Polar residues" evidence="1">
    <location>
        <begin position="211"/>
        <end position="223"/>
    </location>
</feature>
<feature type="compositionally biased region" description="Polar residues" evidence="1">
    <location>
        <begin position="358"/>
        <end position="368"/>
    </location>
</feature>
<feature type="compositionally biased region" description="Basic and acidic residues" evidence="1">
    <location>
        <begin position="134"/>
        <end position="143"/>
    </location>
</feature>
<feature type="compositionally biased region" description="Basic and acidic residues" evidence="1">
    <location>
        <begin position="437"/>
        <end position="446"/>
    </location>
</feature>
<feature type="compositionally biased region" description="Basic and acidic residues" evidence="1">
    <location>
        <begin position="784"/>
        <end position="802"/>
    </location>
</feature>
<dbReference type="Proteomes" id="UP001175000">
    <property type="component" value="Unassembled WGS sequence"/>
</dbReference>
<proteinExistence type="predicted"/>
<feature type="compositionally biased region" description="Polar residues" evidence="1">
    <location>
        <begin position="242"/>
        <end position="256"/>
    </location>
</feature>
<feature type="compositionally biased region" description="Basic and acidic residues" evidence="1">
    <location>
        <begin position="271"/>
        <end position="286"/>
    </location>
</feature>
<feature type="region of interest" description="Disordered" evidence="1">
    <location>
        <begin position="1"/>
        <end position="315"/>
    </location>
</feature>
<feature type="region of interest" description="Disordered" evidence="1">
    <location>
        <begin position="784"/>
        <end position="814"/>
    </location>
</feature>
<organism evidence="2 3">
    <name type="scientific">Immersiella caudata</name>
    <dbReference type="NCBI Taxonomy" id="314043"/>
    <lineage>
        <taxon>Eukaryota</taxon>
        <taxon>Fungi</taxon>
        <taxon>Dikarya</taxon>
        <taxon>Ascomycota</taxon>
        <taxon>Pezizomycotina</taxon>
        <taxon>Sordariomycetes</taxon>
        <taxon>Sordariomycetidae</taxon>
        <taxon>Sordariales</taxon>
        <taxon>Lasiosphaeriaceae</taxon>
        <taxon>Immersiella</taxon>
    </lineage>
</organism>